<feature type="domain" description="Pyridoxamine 5'-phosphate oxidase N-terminal" evidence="5">
    <location>
        <begin position="24"/>
        <end position="133"/>
    </location>
</feature>
<proteinExistence type="predicted"/>
<dbReference type="Pfam" id="PF01243">
    <property type="entry name" value="PNPOx_N"/>
    <property type="match status" value="1"/>
</dbReference>
<dbReference type="PANTHER" id="PTHR10851">
    <property type="entry name" value="PYRIDOXINE-5-PHOSPHATE OXIDASE"/>
    <property type="match status" value="1"/>
</dbReference>
<reference evidence="6 7" key="1">
    <citation type="submission" date="2015-11" db="EMBL/GenBank/DDBJ databases">
        <title>Genomic analysis of 38 Legionella species identifies large and diverse effector repertoires.</title>
        <authorList>
            <person name="Burstein D."/>
            <person name="Amaro F."/>
            <person name="Zusman T."/>
            <person name="Lifshitz Z."/>
            <person name="Cohen O."/>
            <person name="Gilbert J.A."/>
            <person name="Pupko T."/>
            <person name="Shuman H.A."/>
            <person name="Segal G."/>
        </authorList>
    </citation>
    <scope>NUCLEOTIDE SEQUENCE [LARGE SCALE GENOMIC DNA]</scope>
    <source>
        <strain evidence="6 7">IMVS3376</strain>
    </source>
</reference>
<evidence type="ECO:0000259" key="5">
    <source>
        <dbReference type="Pfam" id="PF01243"/>
    </source>
</evidence>
<feature type="binding site" evidence="4">
    <location>
        <begin position="56"/>
        <end position="57"/>
    </location>
    <ligand>
        <name>FMN</name>
        <dbReference type="ChEBI" id="CHEBI:58210"/>
    </ligand>
</feature>
<evidence type="ECO:0000313" key="6">
    <source>
        <dbReference type="EMBL" id="KTD68959.1"/>
    </source>
</evidence>
<evidence type="ECO:0000256" key="4">
    <source>
        <dbReference type="PIRSR" id="PIRSR000190-2"/>
    </source>
</evidence>
<feature type="binding site" evidence="4">
    <location>
        <position position="62"/>
    </location>
    <ligand>
        <name>FMN</name>
        <dbReference type="ChEBI" id="CHEBI:58210"/>
    </ligand>
</feature>
<evidence type="ECO:0000256" key="2">
    <source>
        <dbReference type="ARBA" id="ARBA00022643"/>
    </source>
</evidence>
<comment type="cofactor">
    <cofactor evidence="4">
        <name>FMN</name>
        <dbReference type="ChEBI" id="CHEBI:58210"/>
    </cofactor>
    <text evidence="4">Binds 1 FMN per subunit.</text>
</comment>
<dbReference type="GO" id="GO:0010181">
    <property type="term" value="F:FMN binding"/>
    <property type="evidence" value="ECO:0007669"/>
    <property type="project" value="InterPro"/>
</dbReference>
<dbReference type="InterPro" id="IPR011576">
    <property type="entry name" value="Pyridox_Oxase_N"/>
</dbReference>
<dbReference type="EMBL" id="LNYY01000019">
    <property type="protein sequence ID" value="KTD68959.1"/>
    <property type="molecule type" value="Genomic_DNA"/>
</dbReference>
<dbReference type="Gene3D" id="2.30.110.10">
    <property type="entry name" value="Electron Transport, Fmn-binding Protein, Chain A"/>
    <property type="match status" value="1"/>
</dbReference>
<keyword evidence="7" id="KW-1185">Reference proteome</keyword>
<accession>A0A0W0ZI95</accession>
<dbReference type="PIRSF" id="PIRSF000190">
    <property type="entry name" value="Pyd_amn-ph_oxd"/>
    <property type="match status" value="1"/>
</dbReference>
<evidence type="ECO:0000256" key="1">
    <source>
        <dbReference type="ARBA" id="ARBA00022630"/>
    </source>
</evidence>
<evidence type="ECO:0000313" key="7">
    <source>
        <dbReference type="Proteomes" id="UP000054926"/>
    </source>
</evidence>
<dbReference type="GO" id="GO:0004733">
    <property type="term" value="F:pyridoxamine phosphate oxidase activity"/>
    <property type="evidence" value="ECO:0007669"/>
    <property type="project" value="InterPro"/>
</dbReference>
<comment type="caution">
    <text evidence="6">The sequence shown here is derived from an EMBL/GenBank/DDBJ whole genome shotgun (WGS) entry which is preliminary data.</text>
</comment>
<dbReference type="STRING" id="947033.Lste_2117"/>
<dbReference type="SUPFAM" id="SSF50475">
    <property type="entry name" value="FMN-binding split barrel"/>
    <property type="match status" value="1"/>
</dbReference>
<dbReference type="RefSeq" id="WP_019349555.1">
    <property type="nucleotide sequence ID" value="NZ_LNYY01000019.1"/>
</dbReference>
<dbReference type="AlphaFoldDB" id="A0A0W0ZI95"/>
<dbReference type="InterPro" id="IPR012349">
    <property type="entry name" value="Split_barrel_FMN-bd"/>
</dbReference>
<dbReference type="InterPro" id="IPR000659">
    <property type="entry name" value="Pyridox_Oxase"/>
</dbReference>
<evidence type="ECO:0000256" key="3">
    <source>
        <dbReference type="ARBA" id="ARBA00023002"/>
    </source>
</evidence>
<organism evidence="6 7">
    <name type="scientific">Legionella steelei</name>
    <dbReference type="NCBI Taxonomy" id="947033"/>
    <lineage>
        <taxon>Bacteria</taxon>
        <taxon>Pseudomonadati</taxon>
        <taxon>Pseudomonadota</taxon>
        <taxon>Gammaproteobacteria</taxon>
        <taxon>Legionellales</taxon>
        <taxon>Legionellaceae</taxon>
        <taxon>Legionella</taxon>
    </lineage>
</organism>
<sequence length="194" mass="22694">MQLSPIELLNTWIEEEKSMGAQYAQHAVLSSHGLDGAPHGRIVAIREITNDWVLFFTQKRTRKVLEIKNNNQVALTFWFERYAREVIVEGEANLLSEEQNAHYWDSYPQWAQIRFCSYAPTSGEPIDNKQLLEDKRRNLEQSSKDTVLPCSSDYCGIAIKPKRFVFYSYRLDELSDVWEYLIDNNTTIQRRLSP</sequence>
<protein>
    <submittedName>
        <fullName evidence="6">Pyridoxamine 5'-phosphate oxidase</fullName>
    </submittedName>
</protein>
<dbReference type="PATRIC" id="fig|947033.5.peg.2243"/>
<keyword evidence="2 4" id="KW-0288">FMN</keyword>
<feature type="binding site" evidence="4">
    <location>
        <position position="63"/>
    </location>
    <ligand>
        <name>FMN</name>
        <dbReference type="ChEBI" id="CHEBI:58210"/>
    </ligand>
</feature>
<name>A0A0W0ZI95_9GAMM</name>
<keyword evidence="1" id="KW-0285">Flavoprotein</keyword>
<keyword evidence="3" id="KW-0560">Oxidoreductase</keyword>
<dbReference type="GeneID" id="93294357"/>
<dbReference type="OrthoDB" id="5645701at2"/>
<dbReference type="PANTHER" id="PTHR10851:SF0">
    <property type="entry name" value="PYRIDOXINE-5'-PHOSPHATE OXIDASE"/>
    <property type="match status" value="1"/>
</dbReference>
<dbReference type="Proteomes" id="UP000054926">
    <property type="component" value="Unassembled WGS sequence"/>
</dbReference>
<dbReference type="GO" id="GO:0008615">
    <property type="term" value="P:pyridoxine biosynthetic process"/>
    <property type="evidence" value="ECO:0007669"/>
    <property type="project" value="InterPro"/>
</dbReference>
<gene>
    <name evidence="6" type="ORF">Lste_2117</name>
</gene>